<evidence type="ECO:0000259" key="3">
    <source>
        <dbReference type="Pfam" id="PF00685"/>
    </source>
</evidence>
<dbReference type="PANTHER" id="PTHR11783">
    <property type="entry name" value="SULFOTRANSFERASE SULT"/>
    <property type="match status" value="1"/>
</dbReference>
<dbReference type="Gene3D" id="3.40.50.300">
    <property type="entry name" value="P-loop containing nucleotide triphosphate hydrolases"/>
    <property type="match status" value="1"/>
</dbReference>
<evidence type="ECO:0000256" key="2">
    <source>
        <dbReference type="ARBA" id="ARBA00022679"/>
    </source>
</evidence>
<protein>
    <submittedName>
        <fullName evidence="4">ST1A1-like protein</fullName>
    </submittedName>
</protein>
<reference evidence="4" key="1">
    <citation type="submission" date="2022-11" db="EMBL/GenBank/DDBJ databases">
        <title>Centuries of genome instability and evolution in soft-shell clam transmissible cancer (bioRxiv).</title>
        <authorList>
            <person name="Hart S.F.M."/>
            <person name="Yonemitsu M.A."/>
            <person name="Giersch R.M."/>
            <person name="Beal B.F."/>
            <person name="Arriagada G."/>
            <person name="Davis B.W."/>
            <person name="Ostrander E.A."/>
            <person name="Goff S.P."/>
            <person name="Metzger M.J."/>
        </authorList>
    </citation>
    <scope>NUCLEOTIDE SEQUENCE</scope>
    <source>
        <strain evidence="4">MELC-2E11</strain>
        <tissue evidence="4">Siphon/mantle</tissue>
    </source>
</reference>
<proteinExistence type="inferred from homology"/>
<dbReference type="Proteomes" id="UP001164746">
    <property type="component" value="Chromosome 8"/>
</dbReference>
<feature type="domain" description="Sulfotransferase" evidence="3">
    <location>
        <begin position="46"/>
        <end position="180"/>
    </location>
</feature>
<dbReference type="Pfam" id="PF00685">
    <property type="entry name" value="Sulfotransfer_1"/>
    <property type="match status" value="1"/>
</dbReference>
<evidence type="ECO:0000313" key="5">
    <source>
        <dbReference type="Proteomes" id="UP001164746"/>
    </source>
</evidence>
<dbReference type="InterPro" id="IPR027417">
    <property type="entry name" value="P-loop_NTPase"/>
</dbReference>
<evidence type="ECO:0000313" key="4">
    <source>
        <dbReference type="EMBL" id="WAR13076.1"/>
    </source>
</evidence>
<comment type="similarity">
    <text evidence="1">Belongs to the sulfotransferase 1 family.</text>
</comment>
<evidence type="ECO:0000256" key="1">
    <source>
        <dbReference type="ARBA" id="ARBA00005771"/>
    </source>
</evidence>
<dbReference type="InterPro" id="IPR000863">
    <property type="entry name" value="Sulfotransferase_dom"/>
</dbReference>
<dbReference type="SUPFAM" id="SSF52540">
    <property type="entry name" value="P-loop containing nucleoside triphosphate hydrolases"/>
    <property type="match status" value="1"/>
</dbReference>
<keyword evidence="2" id="KW-0808">Transferase</keyword>
<dbReference type="EMBL" id="CP111019">
    <property type="protein sequence ID" value="WAR13076.1"/>
    <property type="molecule type" value="Genomic_DNA"/>
</dbReference>
<gene>
    <name evidence="4" type="ORF">MAR_027256</name>
</gene>
<dbReference type="Gene3D" id="1.10.10.1940">
    <property type="match status" value="1"/>
</dbReference>
<accession>A0ABY7F133</accession>
<name>A0ABY7F133_MYAAR</name>
<organism evidence="4 5">
    <name type="scientific">Mya arenaria</name>
    <name type="common">Soft-shell clam</name>
    <dbReference type="NCBI Taxonomy" id="6604"/>
    <lineage>
        <taxon>Eukaryota</taxon>
        <taxon>Metazoa</taxon>
        <taxon>Spiralia</taxon>
        <taxon>Lophotrochozoa</taxon>
        <taxon>Mollusca</taxon>
        <taxon>Bivalvia</taxon>
        <taxon>Autobranchia</taxon>
        <taxon>Heteroconchia</taxon>
        <taxon>Euheterodonta</taxon>
        <taxon>Imparidentia</taxon>
        <taxon>Neoheterodontei</taxon>
        <taxon>Myida</taxon>
        <taxon>Myoidea</taxon>
        <taxon>Myidae</taxon>
        <taxon>Mya</taxon>
    </lineage>
</organism>
<keyword evidence="5" id="KW-1185">Reference proteome</keyword>
<sequence length="312" mass="35144">MTDQNAESYEIKSKDKPRFSMNRRVYKGVVMFDNEAELIETMDTRQDDIWVCSYPRSGTTLTQEMTYLVKTLDFETALTKQLDERFPIIDIKDDRFPYYKGVKHFDEMKSPRLIKSHLPYFLLPQQLKDGKGKIIYIARNAKDVVTSFYHLLLWGDELKESDNTWDLFLDSFMNGTAAYAVATTVMPAVTTVAPDTSACHDTESDAFKCAELDKYDFCHDTTSVAYSIAHEKCPKHCGFCGGTTVINIVVTIGGGTDADCVDVEDDQFKCADWLSFGFCDPASGAGYQVSKLSNVSTTFIWWDGGRSEGCLA</sequence>